<dbReference type="InterPro" id="IPR029068">
    <property type="entry name" value="Glyas_Bleomycin-R_OHBP_Dase"/>
</dbReference>
<evidence type="ECO:0000313" key="5">
    <source>
        <dbReference type="Proteomes" id="UP000198940"/>
    </source>
</evidence>
<protein>
    <submittedName>
        <fullName evidence="3">Lactoylglutathione lyase</fullName>
    </submittedName>
</protein>
<keyword evidence="5" id="KW-1185">Reference proteome</keyword>
<dbReference type="SUPFAM" id="SSF54593">
    <property type="entry name" value="Glyoxalase/Bleomycin resistance protein/Dihydroxybiphenyl dioxygenase"/>
    <property type="match status" value="1"/>
</dbReference>
<evidence type="ECO:0000313" key="4">
    <source>
        <dbReference type="Proteomes" id="UP000184031"/>
    </source>
</evidence>
<dbReference type="PANTHER" id="PTHR36113">
    <property type="entry name" value="LYASE, PUTATIVE-RELATED-RELATED"/>
    <property type="match status" value="1"/>
</dbReference>
<evidence type="ECO:0000259" key="1">
    <source>
        <dbReference type="PROSITE" id="PS51819"/>
    </source>
</evidence>
<gene>
    <name evidence="2" type="ORF">SAMN04487891_107214</name>
    <name evidence="3" type="ORF">SAMN05216293_1791</name>
</gene>
<dbReference type="GO" id="GO:0016829">
    <property type="term" value="F:lyase activity"/>
    <property type="evidence" value="ECO:0007669"/>
    <property type="project" value="UniProtKB-KW"/>
</dbReference>
<dbReference type="STRING" id="1055723.SAMN05216293_1791"/>
<dbReference type="OrthoDB" id="9789012at2"/>
<name>A0A1M6UVH0_9FLAO</name>
<dbReference type="AlphaFoldDB" id="A0A1M6UVH0"/>
<proteinExistence type="predicted"/>
<dbReference type="InterPro" id="IPR037523">
    <property type="entry name" value="VOC_core"/>
</dbReference>
<accession>A0A1M6UVH0</accession>
<dbReference type="InterPro" id="IPR051332">
    <property type="entry name" value="Fosfomycin_Res_Enzymes"/>
</dbReference>
<dbReference type="RefSeq" id="WP_072878993.1">
    <property type="nucleotide sequence ID" value="NZ_FOKU01000007.1"/>
</dbReference>
<dbReference type="Proteomes" id="UP000198940">
    <property type="component" value="Unassembled WGS sequence"/>
</dbReference>
<dbReference type="Proteomes" id="UP000184031">
    <property type="component" value="Unassembled WGS sequence"/>
</dbReference>
<evidence type="ECO:0000313" key="3">
    <source>
        <dbReference type="EMBL" id="SHK73198.1"/>
    </source>
</evidence>
<dbReference type="PROSITE" id="PS51819">
    <property type="entry name" value="VOC"/>
    <property type="match status" value="1"/>
</dbReference>
<reference evidence="3 4" key="1">
    <citation type="submission" date="2016-11" db="EMBL/GenBank/DDBJ databases">
        <authorList>
            <person name="Varghese N."/>
            <person name="Submissions S."/>
        </authorList>
    </citation>
    <scope>NUCLEOTIDE SEQUENCE [LARGE SCALE GENOMIC DNA]</scope>
    <source>
        <strain evidence="3 4">CGMCC 1.12174</strain>
        <strain evidence="2 5">DSM 26351</strain>
    </source>
</reference>
<keyword evidence="3" id="KW-0456">Lyase</keyword>
<feature type="domain" description="VOC" evidence="1">
    <location>
        <begin position="2"/>
        <end position="131"/>
    </location>
</feature>
<sequence length="132" mass="15030">MKLEHVAIWTTDLERLKAYYTTYFLGVPNQKYTNPNTLFQSYFLTFGSGARLELMSKPEIPVNNNDTIDRQHLGIIHLAFGVPTKADVDQMALKLQTAGFKILRGPRITGDGYYEFETLDPDNNRIEVTTLA</sequence>
<dbReference type="Gene3D" id="3.10.180.10">
    <property type="entry name" value="2,3-Dihydroxybiphenyl 1,2-Dioxygenase, domain 1"/>
    <property type="match status" value="1"/>
</dbReference>
<dbReference type="Pfam" id="PF00903">
    <property type="entry name" value="Glyoxalase"/>
    <property type="match status" value="1"/>
</dbReference>
<comment type="caution">
    <text evidence="3">The sequence shown here is derived from an EMBL/GenBank/DDBJ whole genome shotgun (WGS) entry which is preliminary data.</text>
</comment>
<dbReference type="EMBL" id="FRAT01000004">
    <property type="protein sequence ID" value="SHK73198.1"/>
    <property type="molecule type" value="Genomic_DNA"/>
</dbReference>
<dbReference type="InterPro" id="IPR004360">
    <property type="entry name" value="Glyas_Fos-R_dOase_dom"/>
</dbReference>
<organism evidence="3 4">
    <name type="scientific">Flagellimonas taeanensis</name>
    <dbReference type="NCBI Taxonomy" id="1005926"/>
    <lineage>
        <taxon>Bacteria</taxon>
        <taxon>Pseudomonadati</taxon>
        <taxon>Bacteroidota</taxon>
        <taxon>Flavobacteriia</taxon>
        <taxon>Flavobacteriales</taxon>
        <taxon>Flavobacteriaceae</taxon>
        <taxon>Flagellimonas</taxon>
    </lineage>
</organism>
<evidence type="ECO:0000313" key="2">
    <source>
        <dbReference type="EMBL" id="SFC23150.1"/>
    </source>
</evidence>
<dbReference type="PANTHER" id="PTHR36113:SF1">
    <property type="entry name" value="GLYOXALASE_BLEOMYCIN RESISTANCE PROTEIN_DIOXYGENASE"/>
    <property type="match status" value="1"/>
</dbReference>
<dbReference type="EMBL" id="FOKU01000007">
    <property type="protein sequence ID" value="SFC23150.1"/>
    <property type="molecule type" value="Genomic_DNA"/>
</dbReference>